<evidence type="ECO:0000313" key="2">
    <source>
        <dbReference type="EMBL" id="MCO6050488.1"/>
    </source>
</evidence>
<evidence type="ECO:0000259" key="1">
    <source>
        <dbReference type="Pfam" id="PF21834"/>
    </source>
</evidence>
<accession>A0ABT1C743</accession>
<reference evidence="2 3" key="1">
    <citation type="submission" date="2022-06" db="EMBL/GenBank/DDBJ databases">
        <title>Mesorhizobium sp. strain RP14 Genome sequencing and assembly.</title>
        <authorList>
            <person name="Kim I."/>
        </authorList>
    </citation>
    <scope>NUCLEOTIDE SEQUENCE [LARGE SCALE GENOMIC DNA]</scope>
    <source>
        <strain evidence="3">RP14(2022)</strain>
    </source>
</reference>
<comment type="caution">
    <text evidence="2">The sequence shown here is derived from an EMBL/GenBank/DDBJ whole genome shotgun (WGS) entry which is preliminary data.</text>
</comment>
<keyword evidence="3" id="KW-1185">Reference proteome</keyword>
<proteinExistence type="predicted"/>
<organism evidence="2 3">
    <name type="scientific">Mesorhizobium liriopis</name>
    <dbReference type="NCBI Taxonomy" id="2953882"/>
    <lineage>
        <taxon>Bacteria</taxon>
        <taxon>Pseudomonadati</taxon>
        <taxon>Pseudomonadota</taxon>
        <taxon>Alphaproteobacteria</taxon>
        <taxon>Hyphomicrobiales</taxon>
        <taxon>Phyllobacteriaceae</taxon>
        <taxon>Mesorhizobium</taxon>
    </lineage>
</organism>
<dbReference type="RefSeq" id="WP_252819130.1">
    <property type="nucleotide sequence ID" value="NZ_JAMXQS010000005.1"/>
</dbReference>
<protein>
    <recommendedName>
        <fullName evidence="1">DUF6894 domain-containing protein</fullName>
    </recommendedName>
</protein>
<dbReference type="InterPro" id="IPR054189">
    <property type="entry name" value="DUF6894"/>
</dbReference>
<dbReference type="Proteomes" id="UP001205906">
    <property type="component" value="Unassembled WGS sequence"/>
</dbReference>
<feature type="domain" description="DUF6894" evidence="1">
    <location>
        <begin position="25"/>
        <end position="92"/>
    </location>
</feature>
<gene>
    <name evidence="2" type="ORF">NGM99_11925</name>
</gene>
<name>A0ABT1C743_9HYPH</name>
<sequence>MDAGRNAWASAALSSYQQCEPAAMRYFFHIHDGVSKPDQIGMECASECDVWAHALVACGEFLTDQGALMAIGSELRMNVVDENDRELYALTLRA</sequence>
<dbReference type="EMBL" id="JAMXQS010000005">
    <property type="protein sequence ID" value="MCO6050488.1"/>
    <property type="molecule type" value="Genomic_DNA"/>
</dbReference>
<dbReference type="Pfam" id="PF21834">
    <property type="entry name" value="DUF6894"/>
    <property type="match status" value="1"/>
</dbReference>
<evidence type="ECO:0000313" key="3">
    <source>
        <dbReference type="Proteomes" id="UP001205906"/>
    </source>
</evidence>